<keyword evidence="2" id="KW-1185">Reference proteome</keyword>
<proteinExistence type="predicted"/>
<accession>A0A120MY08</accession>
<protein>
    <submittedName>
        <fullName evidence="1">Uncharacterized protein</fullName>
    </submittedName>
</protein>
<reference evidence="1 2" key="1">
    <citation type="submission" date="2015-12" db="EMBL/GenBank/DDBJ databases">
        <title>Genome sequence of Mucilaginibacter gotjawali.</title>
        <authorList>
            <person name="Lee J.S."/>
            <person name="Lee K.C."/>
            <person name="Kim K.K."/>
            <person name="Lee B.W."/>
        </authorList>
    </citation>
    <scope>NUCLEOTIDE SEQUENCE [LARGE SCALE GENOMIC DNA]</scope>
    <source>
        <strain evidence="1 2">SA3-7</strain>
    </source>
</reference>
<dbReference type="KEGG" id="mgot:MgSA37_00495"/>
<dbReference type="AlphaFoldDB" id="A0A120MY08"/>
<dbReference type="Proteomes" id="UP000218263">
    <property type="component" value="Chromosome"/>
</dbReference>
<sequence>MERSRLTRNLQPFKYELGFIGLFCLYITIIYLTDYQTVLIAGPIAIISIFIAYKIHHSAVINFDNENMYLTAKGAYEEIPLKLVTAVKLTSFTLNKMHFWEIFFTDNNGDGRSVTFFPVYKTLGFFMDKVKEKNPSAETNNSIFY</sequence>
<gene>
    <name evidence="1" type="ORF">MgSA37_00495</name>
</gene>
<dbReference type="RefSeq" id="WP_096349677.1">
    <property type="nucleotide sequence ID" value="NZ_AP017313.1"/>
</dbReference>
<evidence type="ECO:0000313" key="1">
    <source>
        <dbReference type="EMBL" id="BAU52340.1"/>
    </source>
</evidence>
<dbReference type="EMBL" id="AP017313">
    <property type="protein sequence ID" value="BAU52340.1"/>
    <property type="molecule type" value="Genomic_DNA"/>
</dbReference>
<evidence type="ECO:0000313" key="2">
    <source>
        <dbReference type="Proteomes" id="UP000218263"/>
    </source>
</evidence>
<name>A0A120MY08_9SPHI</name>
<organism evidence="1 2">
    <name type="scientific">Mucilaginibacter gotjawali</name>
    <dbReference type="NCBI Taxonomy" id="1550579"/>
    <lineage>
        <taxon>Bacteria</taxon>
        <taxon>Pseudomonadati</taxon>
        <taxon>Bacteroidota</taxon>
        <taxon>Sphingobacteriia</taxon>
        <taxon>Sphingobacteriales</taxon>
        <taxon>Sphingobacteriaceae</taxon>
        <taxon>Mucilaginibacter</taxon>
    </lineage>
</organism>
<dbReference type="OrthoDB" id="9965943at2"/>